<protein>
    <submittedName>
        <fullName evidence="3">DNA-binding protein</fullName>
    </submittedName>
</protein>
<feature type="domain" description="ChsH2 C-terminal OB-fold" evidence="1">
    <location>
        <begin position="57"/>
        <end position="116"/>
    </location>
</feature>
<comment type="caution">
    <text evidence="3">The sequence shown here is derived from an EMBL/GenBank/DDBJ whole genome shotgun (WGS) entry which is preliminary data.</text>
</comment>
<dbReference type="Gene3D" id="6.10.30.10">
    <property type="match status" value="1"/>
</dbReference>
<dbReference type="Pfam" id="PF01796">
    <property type="entry name" value="OB_ChsH2_C"/>
    <property type="match status" value="1"/>
</dbReference>
<dbReference type="PANTHER" id="PTHR34075:SF5">
    <property type="entry name" value="BLR3430 PROTEIN"/>
    <property type="match status" value="1"/>
</dbReference>
<dbReference type="SUPFAM" id="SSF50249">
    <property type="entry name" value="Nucleic acid-binding proteins"/>
    <property type="match status" value="1"/>
</dbReference>
<evidence type="ECO:0000259" key="1">
    <source>
        <dbReference type="Pfam" id="PF01796"/>
    </source>
</evidence>
<evidence type="ECO:0000313" key="4">
    <source>
        <dbReference type="Proteomes" id="UP000032515"/>
    </source>
</evidence>
<sequence length="131" mass="14401">MDSTVKYPTPQGNPETKPFWDAAAEGKFLIKRCTACGEPHYFPRSICPFCFSDQTVWEQSAGEGEIYTFSLMRKSATGPYAVGYVTLKEGPSLLTNFVDCDLHALKIGQKVKVVFKPTDGGPPLPFFTPVG</sequence>
<dbReference type="RefSeq" id="WP_044417444.1">
    <property type="nucleotide sequence ID" value="NZ_JXXE01000647.1"/>
</dbReference>
<reference evidence="3 4" key="1">
    <citation type="submission" date="2014-11" db="EMBL/GenBank/DDBJ databases">
        <title>Genomics and ecophysiology of heterotrophic nitrogen fixing bacteria isolated from estuarine surface water.</title>
        <authorList>
            <person name="Bentzon-Tilia M."/>
            <person name="Severin I."/>
            <person name="Hansen L.H."/>
            <person name="Riemann L."/>
        </authorList>
    </citation>
    <scope>NUCLEOTIDE SEQUENCE [LARGE SCALE GENOMIC DNA]</scope>
    <source>
        <strain evidence="3 4">BAL398</strain>
    </source>
</reference>
<dbReference type="PATRIC" id="fig|1076.23.peg.1729"/>
<dbReference type="Proteomes" id="UP000032515">
    <property type="component" value="Unassembled WGS sequence"/>
</dbReference>
<proteinExistence type="predicted"/>
<dbReference type="InterPro" id="IPR022002">
    <property type="entry name" value="ChsH2_Znr"/>
</dbReference>
<dbReference type="EMBL" id="JXXE01000647">
    <property type="protein sequence ID" value="KIZ34903.1"/>
    <property type="molecule type" value="Genomic_DNA"/>
</dbReference>
<feature type="domain" description="ChsH2 rubredoxin-like zinc ribbon" evidence="2">
    <location>
        <begin position="20"/>
        <end position="54"/>
    </location>
</feature>
<dbReference type="InterPro" id="IPR052513">
    <property type="entry name" value="Thioester_dehydratase-like"/>
</dbReference>
<organism evidence="3 4">
    <name type="scientific">Rhodopseudomonas palustris</name>
    <dbReference type="NCBI Taxonomy" id="1076"/>
    <lineage>
        <taxon>Bacteria</taxon>
        <taxon>Pseudomonadati</taxon>
        <taxon>Pseudomonadota</taxon>
        <taxon>Alphaproteobacteria</taxon>
        <taxon>Hyphomicrobiales</taxon>
        <taxon>Nitrobacteraceae</taxon>
        <taxon>Rhodopseudomonas</taxon>
    </lineage>
</organism>
<dbReference type="OrthoDB" id="7595207at2"/>
<keyword evidence="3" id="KW-0238">DNA-binding</keyword>
<evidence type="ECO:0000313" key="3">
    <source>
        <dbReference type="EMBL" id="KIZ34903.1"/>
    </source>
</evidence>
<accession>A0A0D7E250</accession>
<dbReference type="InterPro" id="IPR012340">
    <property type="entry name" value="NA-bd_OB-fold"/>
</dbReference>
<name>A0A0D7E250_RHOPL</name>
<dbReference type="Pfam" id="PF12172">
    <property type="entry name" value="zf-ChsH2"/>
    <property type="match status" value="1"/>
</dbReference>
<dbReference type="InterPro" id="IPR002878">
    <property type="entry name" value="ChsH2_C"/>
</dbReference>
<evidence type="ECO:0000259" key="2">
    <source>
        <dbReference type="Pfam" id="PF12172"/>
    </source>
</evidence>
<dbReference type="PANTHER" id="PTHR34075">
    <property type="entry name" value="BLR3430 PROTEIN"/>
    <property type="match status" value="1"/>
</dbReference>
<gene>
    <name evidence="3" type="ORF">OO17_26220</name>
</gene>
<dbReference type="AlphaFoldDB" id="A0A0D7E250"/>
<dbReference type="GO" id="GO:0003677">
    <property type="term" value="F:DNA binding"/>
    <property type="evidence" value="ECO:0007669"/>
    <property type="project" value="UniProtKB-KW"/>
</dbReference>